<dbReference type="Proteomes" id="UP000019243">
    <property type="component" value="Unassembled WGS sequence"/>
</dbReference>
<keyword evidence="1" id="KW-0472">Membrane</keyword>
<comment type="caution">
    <text evidence="2">The sequence shown here is derived from an EMBL/GenBank/DDBJ whole genome shotgun (WGS) entry which is preliminary data.</text>
</comment>
<keyword evidence="3" id="KW-1185">Reference proteome</keyword>
<dbReference type="AlphaFoldDB" id="W7CSY4"/>
<dbReference type="Pfam" id="PF09964">
    <property type="entry name" value="DUF2198"/>
    <property type="match status" value="1"/>
</dbReference>
<evidence type="ECO:0000256" key="1">
    <source>
        <dbReference type="SAM" id="Phobius"/>
    </source>
</evidence>
<sequence length="83" mass="9142">MSIDVFLSALILPFLMVLLLAKVTYSRVVAVSLTVILIMTSAFLGYTTGFLLILLDAFSITMGLVVVNLIKHKRAKAEHDEQC</sequence>
<feature type="transmembrane region" description="Helical" evidence="1">
    <location>
        <begin position="50"/>
        <end position="70"/>
    </location>
</feature>
<dbReference type="InterPro" id="IPR019242">
    <property type="entry name" value="DUF2198"/>
</dbReference>
<evidence type="ECO:0000313" key="3">
    <source>
        <dbReference type="Proteomes" id="UP000019243"/>
    </source>
</evidence>
<gene>
    <name evidence="2" type="ORF">BCAMP_06190</name>
</gene>
<keyword evidence="1" id="KW-0812">Transmembrane</keyword>
<dbReference type="EMBL" id="AODH01000022">
    <property type="protein sequence ID" value="EUJ40012.1"/>
    <property type="molecule type" value="Genomic_DNA"/>
</dbReference>
<organism evidence="2 3">
    <name type="scientific">Brochothrix campestris FSL F6-1037</name>
    <dbReference type="NCBI Taxonomy" id="1265861"/>
    <lineage>
        <taxon>Bacteria</taxon>
        <taxon>Bacillati</taxon>
        <taxon>Bacillota</taxon>
        <taxon>Bacilli</taxon>
        <taxon>Bacillales</taxon>
        <taxon>Listeriaceae</taxon>
        <taxon>Brochothrix</taxon>
    </lineage>
</organism>
<dbReference type="RefSeq" id="WP_035314363.1">
    <property type="nucleotide sequence ID" value="NZ_AODH01000022.1"/>
</dbReference>
<evidence type="ECO:0000313" key="2">
    <source>
        <dbReference type="EMBL" id="EUJ40012.1"/>
    </source>
</evidence>
<dbReference type="STRING" id="1265861.BCAMP_06190"/>
<feature type="transmembrane region" description="Helical" evidence="1">
    <location>
        <begin position="28"/>
        <end position="44"/>
    </location>
</feature>
<accession>W7CSY4</accession>
<name>W7CSY4_9LIST</name>
<keyword evidence="1" id="KW-1133">Transmembrane helix</keyword>
<proteinExistence type="predicted"/>
<protein>
    <recommendedName>
        <fullName evidence="4">DUF2198 family protein</fullName>
    </recommendedName>
</protein>
<reference evidence="2 3" key="1">
    <citation type="submission" date="2012-12" db="EMBL/GenBank/DDBJ databases">
        <title>Novel taxa of Listeriaceae from agricultural environments in the United States.</title>
        <authorList>
            <person name="den Bakker H.C."/>
            <person name="Allred A."/>
            <person name="Warchocki S."/>
            <person name="Wright E.M."/>
            <person name="Burrell A."/>
            <person name="Nightingale K.K."/>
            <person name="Kephart D."/>
            <person name="Wiedmann M."/>
        </authorList>
    </citation>
    <scope>NUCLEOTIDE SEQUENCE [LARGE SCALE GENOMIC DNA]</scope>
    <source>
        <strain evidence="2 3">FSL F6-1037</strain>
    </source>
</reference>
<evidence type="ECO:0008006" key="4">
    <source>
        <dbReference type="Google" id="ProtNLM"/>
    </source>
</evidence>
<feature type="transmembrane region" description="Helical" evidence="1">
    <location>
        <begin position="6"/>
        <end position="21"/>
    </location>
</feature>